<feature type="domain" description="C2H2-type" evidence="13">
    <location>
        <begin position="1298"/>
        <end position="1323"/>
    </location>
</feature>
<dbReference type="OrthoDB" id="9439254at2759"/>
<dbReference type="InterPro" id="IPR036236">
    <property type="entry name" value="Znf_C2H2_sf"/>
</dbReference>
<dbReference type="FunFam" id="3.30.160.60:FF:002343">
    <property type="entry name" value="Zinc finger protein 33A"/>
    <property type="match status" value="1"/>
</dbReference>
<feature type="domain" description="C2H2-type" evidence="13">
    <location>
        <begin position="688"/>
        <end position="715"/>
    </location>
</feature>
<feature type="domain" description="C2H2-type" evidence="13">
    <location>
        <begin position="827"/>
        <end position="854"/>
    </location>
</feature>
<evidence type="ECO:0000256" key="5">
    <source>
        <dbReference type="ARBA" id="ARBA00022771"/>
    </source>
</evidence>
<gene>
    <name evidence="14" type="primary">ZNF845_0</name>
    <name evidence="14" type="ORF">FJT64_006826</name>
</gene>
<keyword evidence="15" id="KW-1185">Reference proteome</keyword>
<feature type="region of interest" description="Disordered" evidence="12">
    <location>
        <begin position="1326"/>
        <end position="1362"/>
    </location>
</feature>
<feature type="compositionally biased region" description="Basic and acidic residues" evidence="12">
    <location>
        <begin position="377"/>
        <end position="386"/>
    </location>
</feature>
<dbReference type="PANTHER" id="PTHR24379">
    <property type="entry name" value="KRAB AND ZINC FINGER DOMAIN-CONTAINING"/>
    <property type="match status" value="1"/>
</dbReference>
<feature type="region of interest" description="Disordered" evidence="12">
    <location>
        <begin position="304"/>
        <end position="452"/>
    </location>
</feature>
<evidence type="ECO:0000259" key="13">
    <source>
        <dbReference type="PROSITE" id="PS50157"/>
    </source>
</evidence>
<feature type="region of interest" description="Disordered" evidence="12">
    <location>
        <begin position="905"/>
        <end position="941"/>
    </location>
</feature>
<evidence type="ECO:0000256" key="12">
    <source>
        <dbReference type="SAM" id="MobiDB-lite"/>
    </source>
</evidence>
<comment type="caution">
    <text evidence="14">The sequence shown here is derived from an EMBL/GenBank/DDBJ whole genome shotgun (WGS) entry which is preliminary data.</text>
</comment>
<feature type="region of interest" description="Disordered" evidence="12">
    <location>
        <begin position="477"/>
        <end position="496"/>
    </location>
</feature>
<evidence type="ECO:0000256" key="2">
    <source>
        <dbReference type="ARBA" id="ARBA00006991"/>
    </source>
</evidence>
<dbReference type="GO" id="GO:0008270">
    <property type="term" value="F:zinc ion binding"/>
    <property type="evidence" value="ECO:0007669"/>
    <property type="project" value="UniProtKB-KW"/>
</dbReference>
<dbReference type="SUPFAM" id="SSF57667">
    <property type="entry name" value="beta-beta-alpha zinc fingers"/>
    <property type="match status" value="9"/>
</dbReference>
<protein>
    <submittedName>
        <fullName evidence="14">Zinc finger protein 845</fullName>
    </submittedName>
</protein>
<dbReference type="Gene3D" id="3.30.160.60">
    <property type="entry name" value="Classic Zinc Finger"/>
    <property type="match status" value="15"/>
</dbReference>
<dbReference type="PROSITE" id="PS00028">
    <property type="entry name" value="ZINC_FINGER_C2H2_1"/>
    <property type="match status" value="19"/>
</dbReference>
<evidence type="ECO:0000256" key="3">
    <source>
        <dbReference type="ARBA" id="ARBA00022723"/>
    </source>
</evidence>
<dbReference type="FunFam" id="3.30.160.60:FF:000446">
    <property type="entry name" value="Zinc finger protein"/>
    <property type="match status" value="1"/>
</dbReference>
<keyword evidence="5 11" id="KW-0863">Zinc-finger</keyword>
<dbReference type="EMBL" id="VIIS01001604">
    <property type="protein sequence ID" value="KAF0295663.1"/>
    <property type="molecule type" value="Genomic_DNA"/>
</dbReference>
<dbReference type="Proteomes" id="UP000440578">
    <property type="component" value="Unassembled WGS sequence"/>
</dbReference>
<keyword evidence="4" id="KW-0677">Repeat</keyword>
<evidence type="ECO:0000313" key="15">
    <source>
        <dbReference type="Proteomes" id="UP000440578"/>
    </source>
</evidence>
<evidence type="ECO:0000256" key="4">
    <source>
        <dbReference type="ARBA" id="ARBA00022737"/>
    </source>
</evidence>
<feature type="domain" description="C2H2-type" evidence="13">
    <location>
        <begin position="1270"/>
        <end position="1297"/>
    </location>
</feature>
<feature type="domain" description="C2H2-type" evidence="13">
    <location>
        <begin position="457"/>
        <end position="484"/>
    </location>
</feature>
<feature type="region of interest" description="Disordered" evidence="12">
    <location>
        <begin position="521"/>
        <end position="563"/>
    </location>
</feature>
<keyword evidence="6" id="KW-0862">Zinc</keyword>
<dbReference type="PROSITE" id="PS50157">
    <property type="entry name" value="ZINC_FINGER_C2H2_2"/>
    <property type="match status" value="18"/>
</dbReference>
<dbReference type="Pfam" id="PF00096">
    <property type="entry name" value="zf-C2H2"/>
    <property type="match status" value="9"/>
</dbReference>
<feature type="region of interest" description="Disordered" evidence="12">
    <location>
        <begin position="1"/>
        <end position="56"/>
    </location>
</feature>
<keyword evidence="8" id="KW-0238">DNA-binding</keyword>
<feature type="compositionally biased region" description="Acidic residues" evidence="12">
    <location>
        <begin position="387"/>
        <end position="407"/>
    </location>
</feature>
<sequence length="1378" mass="153221">MESLRASSSSYFPEVDDELGRDAGSPYGGQQALQAASYSDQEALPPSSVATLSPGPQETYLRAGHYTVVAARPGELVHQDGDKEGEAAFCVQAVGAFSEAGAELDKSVSHELQFIGAGTELAGGAYQLSAAGDVYKLVVRESKPGDVSAEQLAVHYGHPLLAEPLLPVAADVTDHHVPPPQPDQADKKVALSVPEAQPSQQLAPPPPHCLICDMRLANHPVLDIFSNTTHQTSTTYAIKLRQVTGHRANFAYHSDVLCESCASLLNVVDSFEARLREIKTRLDDTRAEVQNKFIRTCARYDEAQLTGPTEPEGEGDKVQGRKRKAEETAPQPKKRKSRIKTVAVLKDTSYRAKTAAASSSAEDVGSAAVRQRRPARRAAERVRTLADEDADNPEGVDDPEPEPEPDQAADPSYGELASSLKPETAAAEEDDAAEDEDDDEDEDTTNLSDGRPLRVANMCDRCGRLFINPMVLKVHQLTHEREQQRSPSPAPEAPSDGLIIPALEMEYPGGPDDVLAQAVQQMHGADSPAAAVTQERPPDGPETAPPPAETDNVPGAPGGAGQSAAGVQEVFKCDSCPSIFRSLQSLQRHHRKAHTQAVWRCFVCWQAVDSLRRMRRHVAAHGEQNSCAVCLLPFETKAQLKLHVTRKHPETQTKNNYCELCNKHFDNQGFIEHARGVHGVGADSSRRIKCDQCDKVLSNNVSYARHMKVHKRDFNCQYCGKSFNSRTNLDNHERTHTGEKPYICPDCERSFISKQVRDIHIRTFHRQNPYACKRCKRRCESKAAFIRHMRSHAGVTPFECPVCGKKMTTEYSLKMHIRAVHDRKLPFQCHVCQKAFPYKSSLTLHMNTHSGDKSHICDICGKCFASRGSLRTHMHTHSTEKPYKCEWCDRSFSRKDLLAGHKLQIHGIQPPSGEADGSGRSSDDAETDADDDEDDEPSERRVRVVNRCPHCHAVRDNMHAFRAHLASHAELTAEAVAEHLTQKANERLSYACSRCPTTFSAYREQQRHVRCRHPRLGRCPVCLTEVEETGGLMQRHLASHAAPARCSFCSEQTDSVAALYRHTEQQHPLALHSLYCELCRAFVDEAAMAAHLRTDHSSVPELSVQCRRCGEVVRRSALVGHMKVHEQSHRCGYCGRAFPSAAALVIHERTHTGERPYRCQECRKSYISKATLEAHVSAFHRSNQYECDQCSRSYTSAARLRRHQLMHSDTKPFICQVCQKGFNLENHLNMHVRAIHLGETPYECHVCHKRFPYKSSLKNHVHVHTGDKSHCCPTCGKRFSTAKILRSHSFTHRAEKPYKCDYRPCNASFSRKDLLARHRLSSHGIAPEVRYSRLQGRPAARQPAPAPPAPPPPPPPPLQPSVHYVLTYQAPPRPAHPS</sequence>
<reference evidence="14 15" key="1">
    <citation type="submission" date="2019-07" db="EMBL/GenBank/DDBJ databases">
        <title>Draft genome assembly of a fouling barnacle, Amphibalanus amphitrite (Darwin, 1854): The first reference genome for Thecostraca.</title>
        <authorList>
            <person name="Kim W."/>
        </authorList>
    </citation>
    <scope>NUCLEOTIDE SEQUENCE [LARGE SCALE GENOMIC DNA]</scope>
    <source>
        <strain evidence="14">SNU_AA5</strain>
        <tissue evidence="14">Soma without cirri and trophi</tissue>
    </source>
</reference>
<organism evidence="14 15">
    <name type="scientific">Amphibalanus amphitrite</name>
    <name type="common">Striped barnacle</name>
    <name type="synonym">Balanus amphitrite</name>
    <dbReference type="NCBI Taxonomy" id="1232801"/>
    <lineage>
        <taxon>Eukaryota</taxon>
        <taxon>Metazoa</taxon>
        <taxon>Ecdysozoa</taxon>
        <taxon>Arthropoda</taxon>
        <taxon>Crustacea</taxon>
        <taxon>Multicrustacea</taxon>
        <taxon>Cirripedia</taxon>
        <taxon>Thoracica</taxon>
        <taxon>Thoracicalcarea</taxon>
        <taxon>Balanomorpha</taxon>
        <taxon>Balanoidea</taxon>
        <taxon>Balanidae</taxon>
        <taxon>Amphibalaninae</taxon>
        <taxon>Amphibalanus</taxon>
    </lineage>
</organism>
<dbReference type="Pfam" id="PF13912">
    <property type="entry name" value="zf-C2H2_6"/>
    <property type="match status" value="1"/>
</dbReference>
<feature type="domain" description="C2H2-type" evidence="13">
    <location>
        <begin position="770"/>
        <end position="797"/>
    </location>
</feature>
<dbReference type="GO" id="GO:0006355">
    <property type="term" value="P:regulation of DNA-templated transcription"/>
    <property type="evidence" value="ECO:0007669"/>
    <property type="project" value="UniProtKB-ARBA"/>
</dbReference>
<keyword evidence="10" id="KW-0539">Nucleus</keyword>
<keyword evidence="3" id="KW-0479">Metal-binding</keyword>
<evidence type="ECO:0000256" key="7">
    <source>
        <dbReference type="ARBA" id="ARBA00023015"/>
    </source>
</evidence>
<feature type="domain" description="C2H2-type" evidence="13">
    <location>
        <begin position="742"/>
        <end position="765"/>
    </location>
</feature>
<evidence type="ECO:0000256" key="6">
    <source>
        <dbReference type="ARBA" id="ARBA00022833"/>
    </source>
</evidence>
<dbReference type="FunFam" id="3.30.160.60:FF:000761">
    <property type="entry name" value="Zinc finger protein 449"/>
    <property type="match status" value="1"/>
</dbReference>
<comment type="subcellular location">
    <subcellularLocation>
        <location evidence="1">Nucleus</location>
    </subcellularLocation>
</comment>
<feature type="compositionally biased region" description="Basic and acidic residues" evidence="12">
    <location>
        <begin position="314"/>
        <end position="327"/>
    </location>
</feature>
<feature type="domain" description="C2H2-type" evidence="13">
    <location>
        <begin position="714"/>
        <end position="741"/>
    </location>
</feature>
<dbReference type="GO" id="GO:0005634">
    <property type="term" value="C:nucleus"/>
    <property type="evidence" value="ECO:0007669"/>
    <property type="project" value="UniProtKB-SubCell"/>
</dbReference>
<evidence type="ECO:0000256" key="9">
    <source>
        <dbReference type="ARBA" id="ARBA00023163"/>
    </source>
</evidence>
<feature type="domain" description="C2H2-type" evidence="13">
    <location>
        <begin position="1129"/>
        <end position="1156"/>
    </location>
</feature>
<feature type="domain" description="C2H2-type" evidence="13">
    <location>
        <begin position="855"/>
        <end position="882"/>
    </location>
</feature>
<keyword evidence="9" id="KW-0804">Transcription</keyword>
<feature type="compositionally biased region" description="Polar residues" evidence="12">
    <location>
        <begin position="1"/>
        <end position="11"/>
    </location>
</feature>
<feature type="compositionally biased region" description="Polar residues" evidence="12">
    <location>
        <begin position="31"/>
        <end position="40"/>
    </location>
</feature>
<dbReference type="FunFam" id="3.30.160.60:FF:001818">
    <property type="entry name" value="GDNF-inducible zinc finger protein 1 isoform X1"/>
    <property type="match status" value="1"/>
</dbReference>
<dbReference type="SMART" id="SM00355">
    <property type="entry name" value="ZnF_C2H2"/>
    <property type="match status" value="26"/>
</dbReference>
<evidence type="ECO:0000256" key="11">
    <source>
        <dbReference type="PROSITE-ProRule" id="PRU00042"/>
    </source>
</evidence>
<keyword evidence="7" id="KW-0805">Transcription regulation</keyword>
<dbReference type="FunFam" id="3.30.160.60:FF:000325">
    <property type="entry name" value="ZFP90 zinc finger protein"/>
    <property type="match status" value="1"/>
</dbReference>
<feature type="domain" description="C2H2-type" evidence="13">
    <location>
        <begin position="1242"/>
        <end position="1269"/>
    </location>
</feature>
<comment type="similarity">
    <text evidence="2">Belongs to the krueppel C2H2-type zinc-finger protein family.</text>
</comment>
<proteinExistence type="inferred from homology"/>
<feature type="compositionally biased region" description="Pro residues" evidence="12">
    <location>
        <begin position="1344"/>
        <end position="1359"/>
    </location>
</feature>
<accession>A0A6A4VPU0</accession>
<name>A0A6A4VPU0_AMPAM</name>
<evidence type="ECO:0000313" key="14">
    <source>
        <dbReference type="EMBL" id="KAF0295663.1"/>
    </source>
</evidence>
<dbReference type="FunFam" id="3.30.160.60:FF:000065">
    <property type="entry name" value="B-cell CLL/lymphoma 6, member B"/>
    <property type="match status" value="2"/>
</dbReference>
<feature type="domain" description="C2H2-type" evidence="13">
    <location>
        <begin position="1213"/>
        <end position="1241"/>
    </location>
</feature>
<dbReference type="PANTHER" id="PTHR24379:SF121">
    <property type="entry name" value="C2H2-TYPE DOMAIN-CONTAINING PROTEIN"/>
    <property type="match status" value="1"/>
</dbReference>
<feature type="domain" description="C2H2-type" evidence="13">
    <location>
        <begin position="1185"/>
        <end position="1212"/>
    </location>
</feature>
<feature type="domain" description="C2H2-type" evidence="13">
    <location>
        <begin position="571"/>
        <end position="595"/>
    </location>
</feature>
<feature type="compositionally biased region" description="Acidic residues" evidence="12">
    <location>
        <begin position="426"/>
        <end position="444"/>
    </location>
</feature>
<evidence type="ECO:0000256" key="8">
    <source>
        <dbReference type="ARBA" id="ARBA00023125"/>
    </source>
</evidence>
<feature type="domain" description="C2H2-type" evidence="13">
    <location>
        <begin position="883"/>
        <end position="911"/>
    </location>
</feature>
<feature type="region of interest" description="Disordered" evidence="12">
    <location>
        <begin position="172"/>
        <end position="204"/>
    </location>
</feature>
<dbReference type="InterPro" id="IPR013087">
    <property type="entry name" value="Znf_C2H2_type"/>
</dbReference>
<feature type="compositionally biased region" description="Acidic residues" evidence="12">
    <location>
        <begin position="924"/>
        <end position="937"/>
    </location>
</feature>
<dbReference type="GO" id="GO:0003677">
    <property type="term" value="F:DNA binding"/>
    <property type="evidence" value="ECO:0007669"/>
    <property type="project" value="UniProtKB-KW"/>
</dbReference>
<feature type="domain" description="C2H2-type" evidence="13">
    <location>
        <begin position="798"/>
        <end position="826"/>
    </location>
</feature>
<feature type="domain" description="C2H2-type" evidence="13">
    <location>
        <begin position="1157"/>
        <end position="1185"/>
    </location>
</feature>
<evidence type="ECO:0000256" key="10">
    <source>
        <dbReference type="ARBA" id="ARBA00023242"/>
    </source>
</evidence>
<feature type="domain" description="C2H2-type" evidence="13">
    <location>
        <begin position="990"/>
        <end position="1013"/>
    </location>
</feature>
<evidence type="ECO:0000256" key="1">
    <source>
        <dbReference type="ARBA" id="ARBA00004123"/>
    </source>
</evidence>